<keyword evidence="6" id="KW-0813">Transport</keyword>
<proteinExistence type="inferred from homology"/>
<feature type="domain" description="ABC3 transporter permease C-terminal" evidence="7">
    <location>
        <begin position="64"/>
        <end position="180"/>
    </location>
</feature>
<dbReference type="Proteomes" id="UP000823909">
    <property type="component" value="Unassembled WGS sequence"/>
</dbReference>
<comment type="similarity">
    <text evidence="6">Belongs to the ABC-4 integral membrane protein family.</text>
</comment>
<keyword evidence="4 6" id="KW-1133">Transmembrane helix</keyword>
<feature type="transmembrane region" description="Helical" evidence="6">
    <location>
        <begin position="200"/>
        <end position="222"/>
    </location>
</feature>
<feature type="transmembrane region" description="Helical" evidence="6">
    <location>
        <begin position="55"/>
        <end position="78"/>
    </location>
</feature>
<dbReference type="PANTHER" id="PTHR46795:SF3">
    <property type="entry name" value="ABC TRANSPORTER PERMEASE"/>
    <property type="match status" value="1"/>
</dbReference>
<evidence type="ECO:0000313" key="8">
    <source>
        <dbReference type="EMBL" id="HJD42602.1"/>
    </source>
</evidence>
<evidence type="ECO:0000256" key="3">
    <source>
        <dbReference type="ARBA" id="ARBA00022692"/>
    </source>
</evidence>
<evidence type="ECO:0000256" key="5">
    <source>
        <dbReference type="ARBA" id="ARBA00023136"/>
    </source>
</evidence>
<protein>
    <submittedName>
        <fullName evidence="8">ABC transporter permease</fullName>
    </submittedName>
</protein>
<dbReference type="PANTHER" id="PTHR46795">
    <property type="entry name" value="ABC TRANSPORTER PERMEASE-RELATED-RELATED"/>
    <property type="match status" value="1"/>
</dbReference>
<feature type="transmembrane region" description="Helical" evidence="6">
    <location>
        <begin position="106"/>
        <end position="129"/>
    </location>
</feature>
<organism evidence="8 9">
    <name type="scientific">Candidatus Mediterraneibacter quadrami</name>
    <dbReference type="NCBI Taxonomy" id="2838684"/>
    <lineage>
        <taxon>Bacteria</taxon>
        <taxon>Bacillati</taxon>
        <taxon>Bacillota</taxon>
        <taxon>Clostridia</taxon>
        <taxon>Lachnospirales</taxon>
        <taxon>Lachnospiraceae</taxon>
        <taxon>Mediterraneibacter</taxon>
    </lineage>
</organism>
<evidence type="ECO:0000256" key="1">
    <source>
        <dbReference type="ARBA" id="ARBA00004651"/>
    </source>
</evidence>
<dbReference type="PIRSF" id="PIRSF018968">
    <property type="entry name" value="ABC_permease_BceB"/>
    <property type="match status" value="1"/>
</dbReference>
<dbReference type="Pfam" id="PF02687">
    <property type="entry name" value="FtsX"/>
    <property type="match status" value="1"/>
</dbReference>
<keyword evidence="2 6" id="KW-1003">Cell membrane</keyword>
<dbReference type="AlphaFoldDB" id="A0A9D2U7I8"/>
<evidence type="ECO:0000259" key="7">
    <source>
        <dbReference type="Pfam" id="PF02687"/>
    </source>
</evidence>
<evidence type="ECO:0000256" key="6">
    <source>
        <dbReference type="PIRNR" id="PIRNR018968"/>
    </source>
</evidence>
<keyword evidence="3 6" id="KW-0812">Transmembrane</keyword>
<reference evidence="8" key="2">
    <citation type="submission" date="2021-04" db="EMBL/GenBank/DDBJ databases">
        <authorList>
            <person name="Gilroy R."/>
        </authorList>
    </citation>
    <scope>NUCLEOTIDE SEQUENCE</scope>
    <source>
        <strain evidence="8">ChiBcec15-3976</strain>
    </source>
</reference>
<feature type="transmembrane region" description="Helical" evidence="6">
    <location>
        <begin position="228"/>
        <end position="251"/>
    </location>
</feature>
<feature type="transmembrane region" description="Helical" evidence="6">
    <location>
        <begin position="286"/>
        <end position="309"/>
    </location>
</feature>
<dbReference type="GO" id="GO:0005886">
    <property type="term" value="C:plasma membrane"/>
    <property type="evidence" value="ECO:0007669"/>
    <property type="project" value="UniProtKB-SubCell"/>
</dbReference>
<evidence type="ECO:0000256" key="2">
    <source>
        <dbReference type="ARBA" id="ARBA00022475"/>
    </source>
</evidence>
<dbReference type="InterPro" id="IPR027022">
    <property type="entry name" value="ABC_permease_BceB-typ"/>
</dbReference>
<reference evidence="8" key="1">
    <citation type="journal article" date="2021" name="PeerJ">
        <title>Extensive microbial diversity within the chicken gut microbiome revealed by metagenomics and culture.</title>
        <authorList>
            <person name="Gilroy R."/>
            <person name="Ravi A."/>
            <person name="Getino M."/>
            <person name="Pursley I."/>
            <person name="Horton D.L."/>
            <person name="Alikhan N.F."/>
            <person name="Baker D."/>
            <person name="Gharbi K."/>
            <person name="Hall N."/>
            <person name="Watson M."/>
            <person name="Adriaenssens E.M."/>
            <person name="Foster-Nyarko E."/>
            <person name="Jarju S."/>
            <person name="Secka A."/>
            <person name="Antonio M."/>
            <person name="Oren A."/>
            <person name="Chaudhuri R.R."/>
            <person name="La Ragione R."/>
            <person name="Hildebrand F."/>
            <person name="Pallen M.J."/>
        </authorList>
    </citation>
    <scope>NUCLEOTIDE SEQUENCE</scope>
    <source>
        <strain evidence="8">ChiBcec15-3976</strain>
    </source>
</reference>
<dbReference type="EMBL" id="DWUU01000038">
    <property type="protein sequence ID" value="HJD42602.1"/>
    <property type="molecule type" value="Genomic_DNA"/>
</dbReference>
<evidence type="ECO:0000256" key="4">
    <source>
        <dbReference type="ARBA" id="ARBA00022989"/>
    </source>
</evidence>
<feature type="transmembrane region" description="Helical" evidence="6">
    <location>
        <begin position="616"/>
        <end position="641"/>
    </location>
</feature>
<dbReference type="InterPro" id="IPR052536">
    <property type="entry name" value="ABC-4_Integral_Memb_Prot"/>
</dbReference>
<name>A0A9D2U7I8_9FIRM</name>
<dbReference type="InterPro" id="IPR003838">
    <property type="entry name" value="ABC3_permease_C"/>
</dbReference>
<feature type="transmembrane region" description="Helical" evidence="6">
    <location>
        <begin position="648"/>
        <end position="670"/>
    </location>
</feature>
<accession>A0A9D2U7I8</accession>
<evidence type="ECO:0000313" key="9">
    <source>
        <dbReference type="Proteomes" id="UP000823909"/>
    </source>
</evidence>
<feature type="transmembrane region" description="Helical" evidence="6">
    <location>
        <begin position="557"/>
        <end position="578"/>
    </location>
</feature>
<dbReference type="GO" id="GO:0055085">
    <property type="term" value="P:transmembrane transport"/>
    <property type="evidence" value="ECO:0007669"/>
    <property type="project" value="UniProtKB-UniRule"/>
</dbReference>
<feature type="transmembrane region" description="Helical" evidence="6">
    <location>
        <begin position="156"/>
        <end position="179"/>
    </location>
</feature>
<sequence length="690" mass="77436">MRGGFYIKLAKDGIVKNRKLYFPYILTCICMTMMYYILYYLGFCADFTKVRGGEMLQALLSLGVWVIAIFSLIFLYYTNSFLIRRRQKEFGLYNILGMGKRNLVRILAWENVLTALVSVIAGVGLGMLFSRLAELAAVRILGGNIGFGFRVSARPVLATAGLFIGIFILIMMRMLVAIFRLRPVELLKSENVGEKPPRANWVLAVLGALILAAAYYLAVMVIDPMSALVLFFFAVVMVIIATYFLFIAGSVALCRLLQKRKGYYYKTKHFVSLSSLVYRMKRNGAGLASICILSTMVLVTVSSTVCMYAQTKDAVERRFPHDICMEFVSDDYGETQSYRDLTEEVLAEYGETAENVADFHFYETAGFALGDQFRLDQPPASVGVGEVESLRGIYMITLEDYNALSGAGAELADDEILLYPYKTEYHEDSLTIDGCGTWNVRLMDRQPFNMGMAQANIMGSWFIVAPDMAVIRQINDYRNALNASLDPSESLVTTYIRESYGVDLSCDEEKQAEIYRTIVERMSQLTGQENPEMDYPNYTLDSKAEGRADILALNGGLFFLGVMLGAVFLFGTVLIMYYKQISEGYEDQDRFDILMKVGMSRKEVKQSINSQVLTVFFLPLIAAGVHLAFAFPLISQILMLLSATEEKLLILVTVCCYLVFALFYVAVYVITSRSYYTIVSGKNASSGRKE</sequence>
<feature type="transmembrane region" description="Helical" evidence="6">
    <location>
        <begin position="21"/>
        <end position="43"/>
    </location>
</feature>
<comment type="caution">
    <text evidence="8">The sequence shown here is derived from an EMBL/GenBank/DDBJ whole genome shotgun (WGS) entry which is preliminary data.</text>
</comment>
<comment type="subcellular location">
    <subcellularLocation>
        <location evidence="1 6">Cell membrane</location>
        <topology evidence="1 6">Multi-pass membrane protein</topology>
    </subcellularLocation>
</comment>
<keyword evidence="5 6" id="KW-0472">Membrane</keyword>
<gene>
    <name evidence="8" type="ORF">H9910_06295</name>
</gene>